<evidence type="ECO:0000256" key="9">
    <source>
        <dbReference type="RuleBase" id="RU003357"/>
    </source>
</evidence>
<proteinExistence type="inferred from homology"/>
<comment type="caution">
    <text evidence="13">The sequence shown here is derived from an EMBL/GenBank/DDBJ whole genome shotgun (WGS) entry which is preliminary data.</text>
</comment>
<dbReference type="Pfam" id="PF07715">
    <property type="entry name" value="Plug"/>
    <property type="match status" value="1"/>
</dbReference>
<feature type="domain" description="TonB-dependent receptor-like beta-barrel" evidence="11">
    <location>
        <begin position="484"/>
        <end position="1001"/>
    </location>
</feature>
<feature type="domain" description="TonB-dependent receptor plug" evidence="12">
    <location>
        <begin position="80"/>
        <end position="196"/>
    </location>
</feature>
<keyword evidence="6 8" id="KW-0472">Membrane</keyword>
<keyword evidence="4 8" id="KW-0812">Transmembrane</keyword>
<dbReference type="Gene3D" id="2.170.130.10">
    <property type="entry name" value="TonB-dependent receptor, plug domain"/>
    <property type="match status" value="1"/>
</dbReference>
<dbReference type="EMBL" id="QICN01000003">
    <property type="protein sequence ID" value="PXV69491.1"/>
    <property type="molecule type" value="Genomic_DNA"/>
</dbReference>
<keyword evidence="7 8" id="KW-0998">Cell outer membrane</keyword>
<dbReference type="AlphaFoldDB" id="A0A318EAJ2"/>
<evidence type="ECO:0000256" key="6">
    <source>
        <dbReference type="ARBA" id="ARBA00023136"/>
    </source>
</evidence>
<dbReference type="InterPro" id="IPR039426">
    <property type="entry name" value="TonB-dep_rcpt-like"/>
</dbReference>
<organism evidence="13 14">
    <name type="scientific">Sinimarinibacterium flocculans</name>
    <dbReference type="NCBI Taxonomy" id="985250"/>
    <lineage>
        <taxon>Bacteria</taxon>
        <taxon>Pseudomonadati</taxon>
        <taxon>Pseudomonadota</taxon>
        <taxon>Gammaproteobacteria</taxon>
        <taxon>Nevskiales</taxon>
        <taxon>Nevskiaceae</taxon>
        <taxon>Sinimarinibacterium</taxon>
    </lineage>
</organism>
<evidence type="ECO:0000256" key="10">
    <source>
        <dbReference type="SAM" id="SignalP"/>
    </source>
</evidence>
<dbReference type="Gene3D" id="2.40.170.20">
    <property type="entry name" value="TonB-dependent receptor, beta-barrel domain"/>
    <property type="match status" value="1"/>
</dbReference>
<reference evidence="13 14" key="1">
    <citation type="submission" date="2018-04" db="EMBL/GenBank/DDBJ databases">
        <title>Genomic Encyclopedia of Type Strains, Phase IV (KMG-IV): sequencing the most valuable type-strain genomes for metagenomic binning, comparative biology and taxonomic classification.</title>
        <authorList>
            <person name="Goeker M."/>
        </authorList>
    </citation>
    <scope>NUCLEOTIDE SEQUENCE [LARGE SCALE GENOMIC DNA]</scope>
    <source>
        <strain evidence="13 14">DSM 104150</strain>
    </source>
</reference>
<accession>A0A318EAJ2</accession>
<keyword evidence="14" id="KW-1185">Reference proteome</keyword>
<dbReference type="InterPro" id="IPR012910">
    <property type="entry name" value="Plug_dom"/>
</dbReference>
<keyword evidence="5 9" id="KW-0798">TonB box</keyword>
<evidence type="ECO:0000256" key="4">
    <source>
        <dbReference type="ARBA" id="ARBA00022692"/>
    </source>
</evidence>
<evidence type="ECO:0000313" key="14">
    <source>
        <dbReference type="Proteomes" id="UP000248330"/>
    </source>
</evidence>
<name>A0A318EAJ2_9GAMM</name>
<dbReference type="InterPro" id="IPR000531">
    <property type="entry name" value="Beta-barrel_TonB"/>
</dbReference>
<evidence type="ECO:0000256" key="8">
    <source>
        <dbReference type="PROSITE-ProRule" id="PRU01360"/>
    </source>
</evidence>
<evidence type="ECO:0000259" key="12">
    <source>
        <dbReference type="Pfam" id="PF07715"/>
    </source>
</evidence>
<keyword evidence="13" id="KW-0675">Receptor</keyword>
<feature type="chain" id="PRO_5016403629" evidence="10">
    <location>
        <begin position="25"/>
        <end position="1040"/>
    </location>
</feature>
<dbReference type="PROSITE" id="PS52016">
    <property type="entry name" value="TONB_DEPENDENT_REC_3"/>
    <property type="match status" value="1"/>
</dbReference>
<keyword evidence="2 8" id="KW-0813">Transport</keyword>
<evidence type="ECO:0000256" key="3">
    <source>
        <dbReference type="ARBA" id="ARBA00022452"/>
    </source>
</evidence>
<dbReference type="GO" id="GO:0009279">
    <property type="term" value="C:cell outer membrane"/>
    <property type="evidence" value="ECO:0007669"/>
    <property type="project" value="UniProtKB-SubCell"/>
</dbReference>
<dbReference type="OrthoDB" id="9815954at2"/>
<evidence type="ECO:0000256" key="5">
    <source>
        <dbReference type="ARBA" id="ARBA00023077"/>
    </source>
</evidence>
<dbReference type="InterPro" id="IPR037066">
    <property type="entry name" value="Plug_dom_sf"/>
</dbReference>
<dbReference type="SUPFAM" id="SSF56935">
    <property type="entry name" value="Porins"/>
    <property type="match status" value="1"/>
</dbReference>
<sequence>MGIRARAARYAAACLLVGSATVGAQDEAAEATLEAGTDAEVIAVEPLREASPAPEPAIDDGLARLDTIEVTGSRIRRADYETAQPVFVLSREDIERSGLTDISEILRNITAAGNNSLTGAQGRFALTQGETNLDLRNLGANHTLLLVNGRRWVTGLIPTQTSVSDYNTIPTAIIERVEILKDGASAIYGSDAIGGVVNVITRKDFDGGDLSYHVGQFFEQGDGTAQQLSLSWGMNRPLTNLFMNFSYTDQAEAPNENRSFTARPSAGPTRDSIVTPNALLRFVELDSRNALLYGCPNLQAGIAAGALGGSPLGGPVQMTSMIPAGLVLCDLTLNPGAEGGAGNPLDYHQIDRSNPDDVYNRFADGTLKQPNERIAFFTQLNQQVFERMHFNFEGLYNRRESTSVGQNAYLGGGNLDGGALGYLAHISASNPNNPFAQDIGWDSTCGGPADAGGDPNSPTCTGIGDGSGAWAIRRGPGLNNQSFYASVETIRAGGGFSGDFDLFSQLVFWDAGYIYSRSRIEENLPSVNYELAGIALGNFGTCDGDCAPLNVFQGSAGLTQAAIDFILTDNWQRNRTQQEIAYLNFSTELPVLDGVLAGPLAVAVGGEFRREEFESEVDDSLQRGLVRMNLIKPLGGRTYAREAYMEFGVPLLKDAPLAQALDLELAGRYSHYPRIGAVTTGKAGLRWQPVSDLMLRATYSTGFRAPSIGELYLGESQSYDPLSDPCADPGADPTADANCLQDGTPGGGSGSNVATPYDLWQGNPDLEPERSRNLTYGLIFSPRWVTDLNFSVDFYNIVIDDFVVIGQGQFFLDSCYKTEQRNYCDYIHRDATGTLTYIDTPYFNLAKVETAGVDFGIDYALPMADYGRLKLRLEASYLEKFESTAPRPGQEDEVTSEVGTVDGQFFGYPRWKAAGYLSWEVERFTASWTTRMAYHMTEPCGDLFPTPSLKDLGLCSNPDVVDADGNPAPENRLHTLFYHHVQLSYDFADYDAEIAIGVNNVFDQDPRVSRSLASLYWYNYDPNHYDAPGRFGYLRAGFRF</sequence>
<dbReference type="RefSeq" id="WP_110264432.1">
    <property type="nucleotide sequence ID" value="NZ_CAKZQT010000021.1"/>
</dbReference>
<protein>
    <submittedName>
        <fullName evidence="13">Iron complex outermembrane receptor protein</fullName>
    </submittedName>
</protein>
<evidence type="ECO:0000313" key="13">
    <source>
        <dbReference type="EMBL" id="PXV69491.1"/>
    </source>
</evidence>
<comment type="similarity">
    <text evidence="8 9">Belongs to the TonB-dependent receptor family.</text>
</comment>
<dbReference type="InterPro" id="IPR036942">
    <property type="entry name" value="Beta-barrel_TonB_sf"/>
</dbReference>
<dbReference type="Proteomes" id="UP000248330">
    <property type="component" value="Unassembled WGS sequence"/>
</dbReference>
<dbReference type="PANTHER" id="PTHR47234:SF2">
    <property type="entry name" value="TONB-DEPENDENT RECEPTOR"/>
    <property type="match status" value="1"/>
</dbReference>
<keyword evidence="3 8" id="KW-1134">Transmembrane beta strand</keyword>
<comment type="subcellular location">
    <subcellularLocation>
        <location evidence="1 8">Cell outer membrane</location>
        <topology evidence="1 8">Multi-pass membrane protein</topology>
    </subcellularLocation>
</comment>
<dbReference type="PANTHER" id="PTHR47234">
    <property type="match status" value="1"/>
</dbReference>
<gene>
    <name evidence="13" type="ORF">C8D93_10364</name>
</gene>
<dbReference type="Pfam" id="PF00593">
    <property type="entry name" value="TonB_dep_Rec_b-barrel"/>
    <property type="match status" value="1"/>
</dbReference>
<feature type="signal peptide" evidence="10">
    <location>
        <begin position="1"/>
        <end position="24"/>
    </location>
</feature>
<evidence type="ECO:0000256" key="2">
    <source>
        <dbReference type="ARBA" id="ARBA00022448"/>
    </source>
</evidence>
<evidence type="ECO:0000256" key="7">
    <source>
        <dbReference type="ARBA" id="ARBA00023237"/>
    </source>
</evidence>
<evidence type="ECO:0000256" key="1">
    <source>
        <dbReference type="ARBA" id="ARBA00004571"/>
    </source>
</evidence>
<evidence type="ECO:0000259" key="11">
    <source>
        <dbReference type="Pfam" id="PF00593"/>
    </source>
</evidence>
<keyword evidence="10" id="KW-0732">Signal</keyword>